<accession>A0ABT8TGB7</accession>
<protein>
    <submittedName>
        <fullName evidence="15">TonB-dependent siderophore receptor</fullName>
    </submittedName>
</protein>
<dbReference type="Gene3D" id="2.40.170.20">
    <property type="entry name" value="TonB-dependent receptor, beta-barrel domain"/>
    <property type="match status" value="1"/>
</dbReference>
<sequence length="722" mass="79995">MKFTRKYGAGALVLAGLVGSGGAAADLQEADSSKEVAANKAGYEEIFVEGRNAKRGTTLGPWSGRSLQDTPYSISVVPEELIENLQASVADQVFKFNPVTQFHWPQTQNDNPYVFLRGFQTTTFARNGITRQKWNYAHGTTMEETARVEVLTGLSGFLYGGGNVGGMVNFVTKRPTEERLNSITLGNTGGENLLAHGDFGGQFDRAGKFGYRVNVVAQDGETPIENLNHERQFISGFFDWQVTDKLVLELDLSRREYFLEGRNAYWYMADGVARPDADELDTSVSWGQRWTNQDIDSERVGVNAYWEITEGINFRAGFLDEYNERRGAHASNTIQADNTYNQEIYNSENAPQTIYGEGYFAFLDFAFNTGAIGHNLTLGYQLSKSIWDLYPDGNTNTAGNPAFEGLSLDGPTYIEEPEWGSHGTQPVYQAYDQRTETISLGDDISLNEQWSLLVGISDSRIYYKNFNAQGEETANYDDSELTPTLSLVYKPKANITSYFSYIESLEQGGVASENYGERLVINANEVMSPLVSDQLELGLKATLGQTLLTAAVFEIDKPLEYYEVIDETSAEFVQAGRQVHSGIELTATGELMSGLTVVGGITLLDARVEKNEQNPELEGKTPRGVSEQMYKLYLEYDITGVPGLTVNGGASYTGDFYGDNENTDRIDGYALLDLGARYEMSLAKKPLTLRLNINNLTDNHYWANQYFLGDPGAIVFSANVKL</sequence>
<organism evidence="15 16">
    <name type="scientific">Gilvimarinus algae</name>
    <dbReference type="NCBI Taxonomy" id="3058037"/>
    <lineage>
        <taxon>Bacteria</taxon>
        <taxon>Pseudomonadati</taxon>
        <taxon>Pseudomonadota</taxon>
        <taxon>Gammaproteobacteria</taxon>
        <taxon>Cellvibrionales</taxon>
        <taxon>Cellvibrionaceae</taxon>
        <taxon>Gilvimarinus</taxon>
    </lineage>
</organism>
<dbReference type="SUPFAM" id="SSF56935">
    <property type="entry name" value="Porins"/>
    <property type="match status" value="1"/>
</dbReference>
<dbReference type="PANTHER" id="PTHR32552:SF82">
    <property type="entry name" value="FCUA PROTEIN"/>
    <property type="match status" value="1"/>
</dbReference>
<dbReference type="Gene3D" id="2.170.130.10">
    <property type="entry name" value="TonB-dependent receptor, plug domain"/>
    <property type="match status" value="1"/>
</dbReference>
<evidence type="ECO:0000313" key="16">
    <source>
        <dbReference type="Proteomes" id="UP001168380"/>
    </source>
</evidence>
<evidence type="ECO:0000313" key="15">
    <source>
        <dbReference type="EMBL" id="MDO3383131.1"/>
    </source>
</evidence>
<dbReference type="EMBL" id="JAULRT010000060">
    <property type="protein sequence ID" value="MDO3383131.1"/>
    <property type="molecule type" value="Genomic_DNA"/>
</dbReference>
<evidence type="ECO:0000256" key="7">
    <source>
        <dbReference type="ARBA" id="ARBA00023136"/>
    </source>
</evidence>
<keyword evidence="16" id="KW-1185">Reference proteome</keyword>
<dbReference type="InterPro" id="IPR010105">
    <property type="entry name" value="TonB_sidphr_rcpt"/>
</dbReference>
<dbReference type="Pfam" id="PF00593">
    <property type="entry name" value="TonB_dep_Rec_b-barrel"/>
    <property type="match status" value="1"/>
</dbReference>
<evidence type="ECO:0000256" key="3">
    <source>
        <dbReference type="ARBA" id="ARBA00022448"/>
    </source>
</evidence>
<evidence type="ECO:0000256" key="10">
    <source>
        <dbReference type="PROSITE-ProRule" id="PRU01360"/>
    </source>
</evidence>
<keyword evidence="7 10" id="KW-0472">Membrane</keyword>
<dbReference type="InterPro" id="IPR036942">
    <property type="entry name" value="Beta-barrel_TonB_sf"/>
</dbReference>
<evidence type="ECO:0000256" key="12">
    <source>
        <dbReference type="SAM" id="SignalP"/>
    </source>
</evidence>
<dbReference type="InterPro" id="IPR039426">
    <property type="entry name" value="TonB-dep_rcpt-like"/>
</dbReference>
<comment type="caution">
    <text evidence="15">The sequence shown here is derived from an EMBL/GenBank/DDBJ whole genome shotgun (WGS) entry which is preliminary data.</text>
</comment>
<keyword evidence="8 15" id="KW-0675">Receptor</keyword>
<dbReference type="PROSITE" id="PS52016">
    <property type="entry name" value="TONB_DEPENDENT_REC_3"/>
    <property type="match status" value="1"/>
</dbReference>
<comment type="similarity">
    <text evidence="2 10 11">Belongs to the TonB-dependent receptor family.</text>
</comment>
<dbReference type="InterPro" id="IPR037066">
    <property type="entry name" value="Plug_dom_sf"/>
</dbReference>
<keyword evidence="9 10" id="KW-0998">Cell outer membrane</keyword>
<keyword evidence="6 11" id="KW-0798">TonB box</keyword>
<dbReference type="NCBIfam" id="TIGR01783">
    <property type="entry name" value="TonB-siderophor"/>
    <property type="match status" value="1"/>
</dbReference>
<dbReference type="RefSeq" id="WP_302713854.1">
    <property type="nucleotide sequence ID" value="NZ_JAULRT010000060.1"/>
</dbReference>
<evidence type="ECO:0000256" key="6">
    <source>
        <dbReference type="ARBA" id="ARBA00023077"/>
    </source>
</evidence>
<evidence type="ECO:0000256" key="5">
    <source>
        <dbReference type="ARBA" id="ARBA00022692"/>
    </source>
</evidence>
<dbReference type="InterPro" id="IPR000531">
    <property type="entry name" value="Beta-barrel_TonB"/>
</dbReference>
<feature type="domain" description="TonB-dependent receptor plug" evidence="14">
    <location>
        <begin position="67"/>
        <end position="166"/>
    </location>
</feature>
<evidence type="ECO:0000256" key="1">
    <source>
        <dbReference type="ARBA" id="ARBA00004571"/>
    </source>
</evidence>
<feature type="chain" id="PRO_5045251597" evidence="12">
    <location>
        <begin position="26"/>
        <end position="722"/>
    </location>
</feature>
<dbReference type="InterPro" id="IPR012910">
    <property type="entry name" value="Plug_dom"/>
</dbReference>
<name>A0ABT8TGB7_9GAMM</name>
<evidence type="ECO:0000259" key="14">
    <source>
        <dbReference type="Pfam" id="PF07715"/>
    </source>
</evidence>
<evidence type="ECO:0000256" key="4">
    <source>
        <dbReference type="ARBA" id="ARBA00022452"/>
    </source>
</evidence>
<feature type="domain" description="TonB-dependent receptor-like beta-barrel" evidence="13">
    <location>
        <begin position="267"/>
        <end position="696"/>
    </location>
</feature>
<dbReference type="Proteomes" id="UP001168380">
    <property type="component" value="Unassembled WGS sequence"/>
</dbReference>
<keyword evidence="3 10" id="KW-0813">Transport</keyword>
<proteinExistence type="inferred from homology"/>
<dbReference type="PANTHER" id="PTHR32552">
    <property type="entry name" value="FERRICHROME IRON RECEPTOR-RELATED"/>
    <property type="match status" value="1"/>
</dbReference>
<evidence type="ECO:0000256" key="8">
    <source>
        <dbReference type="ARBA" id="ARBA00023170"/>
    </source>
</evidence>
<comment type="subcellular location">
    <subcellularLocation>
        <location evidence="1 10">Cell outer membrane</location>
        <topology evidence="1 10">Multi-pass membrane protein</topology>
    </subcellularLocation>
</comment>
<evidence type="ECO:0000256" key="11">
    <source>
        <dbReference type="RuleBase" id="RU003357"/>
    </source>
</evidence>
<dbReference type="Pfam" id="PF07715">
    <property type="entry name" value="Plug"/>
    <property type="match status" value="1"/>
</dbReference>
<keyword evidence="12" id="KW-0732">Signal</keyword>
<keyword evidence="5 10" id="KW-0812">Transmembrane</keyword>
<gene>
    <name evidence="15" type="ORF">QWI16_13205</name>
</gene>
<feature type="signal peptide" evidence="12">
    <location>
        <begin position="1"/>
        <end position="25"/>
    </location>
</feature>
<keyword evidence="4 10" id="KW-1134">Transmembrane beta strand</keyword>
<reference evidence="15" key="1">
    <citation type="submission" date="2023-07" db="EMBL/GenBank/DDBJ databases">
        <title>Gilvimarinus algae sp. nov., isolated from the surface of Kelp.</title>
        <authorList>
            <person name="Sun Y.Y."/>
            <person name="Gong Y."/>
            <person name="Du Z.J."/>
        </authorList>
    </citation>
    <scope>NUCLEOTIDE SEQUENCE</scope>
    <source>
        <strain evidence="15">SDUM040014</strain>
    </source>
</reference>
<evidence type="ECO:0000256" key="2">
    <source>
        <dbReference type="ARBA" id="ARBA00009810"/>
    </source>
</evidence>
<evidence type="ECO:0000259" key="13">
    <source>
        <dbReference type="Pfam" id="PF00593"/>
    </source>
</evidence>
<evidence type="ECO:0000256" key="9">
    <source>
        <dbReference type="ARBA" id="ARBA00023237"/>
    </source>
</evidence>
<dbReference type="CDD" id="cd01347">
    <property type="entry name" value="ligand_gated_channel"/>
    <property type="match status" value="1"/>
</dbReference>